<keyword evidence="4" id="KW-0378">Hydrolase</keyword>
<dbReference type="EMBL" id="LSSM01002383">
    <property type="protein sequence ID" value="OMJ21931.1"/>
    <property type="molecule type" value="Genomic_DNA"/>
</dbReference>
<evidence type="ECO:0000313" key="10">
    <source>
        <dbReference type="Proteomes" id="UP000187429"/>
    </source>
</evidence>
<gene>
    <name evidence="9" type="ORF">AYI69_g5613</name>
</gene>
<feature type="domain" description="Phosphotyrosine protein phosphatase I" evidence="8">
    <location>
        <begin position="6"/>
        <end position="153"/>
    </location>
</feature>
<reference evidence="10" key="1">
    <citation type="submission" date="2017-01" db="EMBL/GenBank/DDBJ databases">
        <authorList>
            <person name="Wang Y."/>
            <person name="White M."/>
            <person name="Kvist S."/>
            <person name="Moncalvo J.-M."/>
        </authorList>
    </citation>
    <scope>NUCLEOTIDE SEQUENCE [LARGE SCALE GENOMIC DNA]</scope>
    <source>
        <strain evidence="10">ID-206-W2</strain>
    </source>
</reference>
<dbReference type="CDD" id="cd16343">
    <property type="entry name" value="LMWPTP"/>
    <property type="match status" value="1"/>
</dbReference>
<dbReference type="GO" id="GO:0003993">
    <property type="term" value="F:acid phosphatase activity"/>
    <property type="evidence" value="ECO:0007669"/>
    <property type="project" value="InterPro"/>
</dbReference>
<evidence type="ECO:0000256" key="3">
    <source>
        <dbReference type="ARBA" id="ARBA00022490"/>
    </source>
</evidence>
<evidence type="ECO:0000256" key="4">
    <source>
        <dbReference type="ARBA" id="ARBA00022801"/>
    </source>
</evidence>
<dbReference type="InterPro" id="IPR050438">
    <property type="entry name" value="LMW_PTPase"/>
</dbReference>
<sequence>MKLECHTVLFVCLGNICRSPMAEAVFKSTVDENELNKVFFIDSAGTSSYHIGSSPDKRSVSTCKKHAVPVNHKARQVNAADFDRFDYILCMDRSNFSDLIDMKPRGSKAIVKLFGEYDPKGEVIIEDPYYGGQEGFEHNFRQVKRCSIGFLKSLGFLNDTNNS</sequence>
<evidence type="ECO:0000256" key="6">
    <source>
        <dbReference type="ARBA" id="ARBA00051722"/>
    </source>
</evidence>
<dbReference type="Pfam" id="PF01451">
    <property type="entry name" value="LMWPc"/>
    <property type="match status" value="1"/>
</dbReference>
<protein>
    <submittedName>
        <fullName evidence="9">Low molecular weight phosphotyrosine protein phosphatase</fullName>
    </submittedName>
</protein>
<feature type="active site" evidence="7">
    <location>
        <position position="18"/>
    </location>
</feature>
<evidence type="ECO:0000256" key="1">
    <source>
        <dbReference type="ARBA" id="ARBA00004496"/>
    </source>
</evidence>
<dbReference type="InterPro" id="IPR002115">
    <property type="entry name" value="Tyr_Pase_low_mol_wt_mml"/>
</dbReference>
<dbReference type="GO" id="GO:0004726">
    <property type="term" value="F:non-membrane spanning protein tyrosine phosphatase activity"/>
    <property type="evidence" value="ECO:0007669"/>
    <property type="project" value="InterPro"/>
</dbReference>
<evidence type="ECO:0000259" key="8">
    <source>
        <dbReference type="SMART" id="SM00226"/>
    </source>
</evidence>
<dbReference type="PRINTS" id="PR00719">
    <property type="entry name" value="LMWPTPASE"/>
</dbReference>
<name>A0A1R1Y4M4_9FUNG</name>
<feature type="active site" description="Nucleophile" evidence="7">
    <location>
        <position position="12"/>
    </location>
</feature>
<keyword evidence="3" id="KW-0963">Cytoplasm</keyword>
<dbReference type="SUPFAM" id="SSF52788">
    <property type="entry name" value="Phosphotyrosine protein phosphatases I"/>
    <property type="match status" value="1"/>
</dbReference>
<dbReference type="PANTHER" id="PTHR11717:SF7">
    <property type="entry name" value="LOW MOLECULAR WEIGHT PHOSPHOTYROSINE PROTEIN PHOSPHATASE"/>
    <property type="match status" value="1"/>
</dbReference>
<dbReference type="OrthoDB" id="3388at2759"/>
<proteinExistence type="inferred from homology"/>
<keyword evidence="5" id="KW-0904">Protein phosphatase</keyword>
<dbReference type="Gene3D" id="3.40.50.2300">
    <property type="match status" value="1"/>
</dbReference>
<keyword evidence="10" id="KW-1185">Reference proteome</keyword>
<evidence type="ECO:0000313" key="9">
    <source>
        <dbReference type="EMBL" id="OMJ21931.1"/>
    </source>
</evidence>
<feature type="active site" description="Proton donor" evidence="7">
    <location>
        <position position="127"/>
    </location>
</feature>
<dbReference type="Proteomes" id="UP000187429">
    <property type="component" value="Unassembled WGS sequence"/>
</dbReference>
<comment type="subcellular location">
    <subcellularLocation>
        <location evidence="1">Cytoplasm</location>
    </subcellularLocation>
</comment>
<comment type="catalytic activity">
    <reaction evidence="6">
        <text>O-phospho-L-tyrosyl-[protein] + H2O = L-tyrosyl-[protein] + phosphate</text>
        <dbReference type="Rhea" id="RHEA:10684"/>
        <dbReference type="Rhea" id="RHEA-COMP:10136"/>
        <dbReference type="Rhea" id="RHEA-COMP:20101"/>
        <dbReference type="ChEBI" id="CHEBI:15377"/>
        <dbReference type="ChEBI" id="CHEBI:43474"/>
        <dbReference type="ChEBI" id="CHEBI:46858"/>
        <dbReference type="ChEBI" id="CHEBI:61978"/>
        <dbReference type="EC" id="3.1.3.48"/>
    </reaction>
</comment>
<accession>A0A1R1Y4M4</accession>
<dbReference type="FunFam" id="3.40.50.2300:FF:000105">
    <property type="entry name" value="Low molecular weight phosphotyrosine protein"/>
    <property type="match status" value="1"/>
</dbReference>
<dbReference type="InterPro" id="IPR023485">
    <property type="entry name" value="Ptyr_pPase"/>
</dbReference>
<dbReference type="InterPro" id="IPR017867">
    <property type="entry name" value="Tyr_phospatase_low_mol_wt"/>
</dbReference>
<dbReference type="PRINTS" id="PR00720">
    <property type="entry name" value="MAMMALPTPASE"/>
</dbReference>
<dbReference type="GO" id="GO:0005737">
    <property type="term" value="C:cytoplasm"/>
    <property type="evidence" value="ECO:0007669"/>
    <property type="project" value="UniProtKB-SubCell"/>
</dbReference>
<evidence type="ECO:0000256" key="5">
    <source>
        <dbReference type="ARBA" id="ARBA00022912"/>
    </source>
</evidence>
<dbReference type="SMART" id="SM00226">
    <property type="entry name" value="LMWPc"/>
    <property type="match status" value="1"/>
</dbReference>
<organism evidence="9 10">
    <name type="scientific">Smittium culicis</name>
    <dbReference type="NCBI Taxonomy" id="133412"/>
    <lineage>
        <taxon>Eukaryota</taxon>
        <taxon>Fungi</taxon>
        <taxon>Fungi incertae sedis</taxon>
        <taxon>Zoopagomycota</taxon>
        <taxon>Kickxellomycotina</taxon>
        <taxon>Harpellomycetes</taxon>
        <taxon>Harpellales</taxon>
        <taxon>Legeriomycetaceae</taxon>
        <taxon>Smittium</taxon>
    </lineage>
</organism>
<comment type="caution">
    <text evidence="9">The sequence shown here is derived from an EMBL/GenBank/DDBJ whole genome shotgun (WGS) entry which is preliminary data.</text>
</comment>
<dbReference type="PANTHER" id="PTHR11717">
    <property type="entry name" value="LOW MOLECULAR WEIGHT PROTEIN TYROSINE PHOSPHATASE"/>
    <property type="match status" value="1"/>
</dbReference>
<dbReference type="AlphaFoldDB" id="A0A1R1Y4M4"/>
<comment type="similarity">
    <text evidence="2">Belongs to the low molecular weight phosphotyrosine protein phosphatase family.</text>
</comment>
<evidence type="ECO:0000256" key="7">
    <source>
        <dbReference type="PIRSR" id="PIRSR617867-1"/>
    </source>
</evidence>
<evidence type="ECO:0000256" key="2">
    <source>
        <dbReference type="ARBA" id="ARBA00011063"/>
    </source>
</evidence>
<dbReference type="InterPro" id="IPR036196">
    <property type="entry name" value="Ptyr_pPase_sf"/>
</dbReference>